<name>A0AAV7SS94_PLEWA</name>
<keyword evidence="2" id="KW-1185">Reference proteome</keyword>
<reference evidence="1" key="1">
    <citation type="journal article" date="2022" name="bioRxiv">
        <title>Sequencing and chromosome-scale assembly of the giantPleurodeles waltlgenome.</title>
        <authorList>
            <person name="Brown T."/>
            <person name="Elewa A."/>
            <person name="Iarovenko S."/>
            <person name="Subramanian E."/>
            <person name="Araus A.J."/>
            <person name="Petzold A."/>
            <person name="Susuki M."/>
            <person name="Suzuki K.-i.T."/>
            <person name="Hayashi T."/>
            <person name="Toyoda A."/>
            <person name="Oliveira C."/>
            <person name="Osipova E."/>
            <person name="Leigh N.D."/>
            <person name="Simon A."/>
            <person name="Yun M.H."/>
        </authorList>
    </citation>
    <scope>NUCLEOTIDE SEQUENCE</scope>
    <source>
        <strain evidence="1">20211129_DDA</strain>
        <tissue evidence="1">Liver</tissue>
    </source>
</reference>
<evidence type="ECO:0000313" key="2">
    <source>
        <dbReference type="Proteomes" id="UP001066276"/>
    </source>
</evidence>
<proteinExistence type="predicted"/>
<accession>A0AAV7SS94</accession>
<protein>
    <submittedName>
        <fullName evidence="1">Uncharacterized protein</fullName>
    </submittedName>
</protein>
<dbReference type="EMBL" id="JANPWB010000008">
    <property type="protein sequence ID" value="KAJ1166993.1"/>
    <property type="molecule type" value="Genomic_DNA"/>
</dbReference>
<gene>
    <name evidence="1" type="ORF">NDU88_007386</name>
</gene>
<organism evidence="1 2">
    <name type="scientific">Pleurodeles waltl</name>
    <name type="common">Iberian ribbed newt</name>
    <dbReference type="NCBI Taxonomy" id="8319"/>
    <lineage>
        <taxon>Eukaryota</taxon>
        <taxon>Metazoa</taxon>
        <taxon>Chordata</taxon>
        <taxon>Craniata</taxon>
        <taxon>Vertebrata</taxon>
        <taxon>Euteleostomi</taxon>
        <taxon>Amphibia</taxon>
        <taxon>Batrachia</taxon>
        <taxon>Caudata</taxon>
        <taxon>Salamandroidea</taxon>
        <taxon>Salamandridae</taxon>
        <taxon>Pleurodelinae</taxon>
        <taxon>Pleurodeles</taxon>
    </lineage>
</organism>
<comment type="caution">
    <text evidence="1">The sequence shown here is derived from an EMBL/GenBank/DDBJ whole genome shotgun (WGS) entry which is preliminary data.</text>
</comment>
<dbReference type="AlphaFoldDB" id="A0AAV7SS94"/>
<sequence length="137" mass="15639">MDDSGAHGTAPQPREGKAWTCTASWTALRDSKIMPQEDLGRLQRCNQPVDTELPTASYSVYCEKHLERCAALFKYVDTIRKAQIHYGCYTLARYDDEFWACKVVDLEAQWGEVGPDLWHHTMGPDEYVTEQLGPKQL</sequence>
<dbReference type="Proteomes" id="UP001066276">
    <property type="component" value="Chromosome 4_2"/>
</dbReference>
<evidence type="ECO:0000313" key="1">
    <source>
        <dbReference type="EMBL" id="KAJ1166993.1"/>
    </source>
</evidence>